<keyword evidence="3" id="KW-1185">Reference proteome</keyword>
<dbReference type="Pfam" id="PF14223">
    <property type="entry name" value="Retrotran_gag_2"/>
    <property type="match status" value="1"/>
</dbReference>
<reference evidence="2" key="1">
    <citation type="journal article" date="2022" name="Int. J. Mol. Sci.">
        <title>Draft Genome of Tanacetum Coccineum: Genomic Comparison of Closely Related Tanacetum-Family Plants.</title>
        <authorList>
            <person name="Yamashiro T."/>
            <person name="Shiraishi A."/>
            <person name="Nakayama K."/>
            <person name="Satake H."/>
        </authorList>
    </citation>
    <scope>NUCLEOTIDE SEQUENCE</scope>
</reference>
<dbReference type="Proteomes" id="UP001151760">
    <property type="component" value="Unassembled WGS sequence"/>
</dbReference>
<comment type="caution">
    <text evidence="2">The sequence shown here is derived from an EMBL/GenBank/DDBJ whole genome shotgun (WGS) entry which is preliminary data.</text>
</comment>
<proteinExistence type="predicted"/>
<keyword evidence="1" id="KW-0175">Coiled coil</keyword>
<evidence type="ECO:0000313" key="2">
    <source>
        <dbReference type="EMBL" id="GJT70545.1"/>
    </source>
</evidence>
<evidence type="ECO:0000313" key="3">
    <source>
        <dbReference type="Proteomes" id="UP001151760"/>
    </source>
</evidence>
<reference evidence="2" key="2">
    <citation type="submission" date="2022-01" db="EMBL/GenBank/DDBJ databases">
        <authorList>
            <person name="Yamashiro T."/>
            <person name="Shiraishi A."/>
            <person name="Satake H."/>
            <person name="Nakayama K."/>
        </authorList>
    </citation>
    <scope>NUCLEOTIDE SEQUENCE</scope>
</reference>
<sequence>MWKLRIEQYFQVQDYALWDVIDNGKSFKPVTRTTTNADGTSTLTIPDPVTTEEKAHKKNDVKARSMMLMALPNEHLLTFSKHKDAKNLFEAIQARFGGNDATKKTQKTLLKQMYENFNATSIESLDSIFNRLQKIVSQLAILGKNISQEDLNLKFLRSLPSEWNTHVVVWRNKPDLDIMSFDDLYNNFKIVKQDVKRTITTSSSSRSQNMAFVSTPGNINEVNTANVQVSTASTPVSTTSTNENSTSLSDATIYAFLANQPNGSHLVHEDLEQIHEDDIEEMDLKWQLALLSMRARRFYQKTGKKITINGSDIAGYDNFMADEEVPTNLVLMAFSDSEYDNLRIELNKYEFDIATYKRGLASIEEQLVFYKKNEVMFCDQIIVLKRDASFRDSEINALNIQIEKLKKEKESNQIKIDNFENASKSLDKLIGNQIIDKGRKGVGFESYNAIAPPPTGLFSPPTIDLSSSGLEEFQLLEFKGYGSKVYKSVCENSSNEIKKTTDALIIEEWASDSDEDESELMVNYVNTAKGDRVTSVVREQGINAVKPSTCWIWRPKRNIIDHISKDSGSCTPERFVNVDP</sequence>
<feature type="coiled-coil region" evidence="1">
    <location>
        <begin position="395"/>
        <end position="422"/>
    </location>
</feature>
<protein>
    <submittedName>
        <fullName evidence="2">Uncharacterized protein</fullName>
    </submittedName>
</protein>
<gene>
    <name evidence="2" type="ORF">Tco_1029831</name>
</gene>
<evidence type="ECO:0000256" key="1">
    <source>
        <dbReference type="SAM" id="Coils"/>
    </source>
</evidence>
<name>A0ABQ5G5Y3_9ASTR</name>
<accession>A0ABQ5G5Y3</accession>
<dbReference type="PANTHER" id="PTHR35317:SF23">
    <property type="entry name" value="OS04G0629600 PROTEIN"/>
    <property type="match status" value="1"/>
</dbReference>
<dbReference type="EMBL" id="BQNB010018087">
    <property type="protein sequence ID" value="GJT70545.1"/>
    <property type="molecule type" value="Genomic_DNA"/>
</dbReference>
<dbReference type="PANTHER" id="PTHR35317">
    <property type="entry name" value="OS04G0629600 PROTEIN"/>
    <property type="match status" value="1"/>
</dbReference>
<organism evidence="2 3">
    <name type="scientific">Tanacetum coccineum</name>
    <dbReference type="NCBI Taxonomy" id="301880"/>
    <lineage>
        <taxon>Eukaryota</taxon>
        <taxon>Viridiplantae</taxon>
        <taxon>Streptophyta</taxon>
        <taxon>Embryophyta</taxon>
        <taxon>Tracheophyta</taxon>
        <taxon>Spermatophyta</taxon>
        <taxon>Magnoliopsida</taxon>
        <taxon>eudicotyledons</taxon>
        <taxon>Gunneridae</taxon>
        <taxon>Pentapetalae</taxon>
        <taxon>asterids</taxon>
        <taxon>campanulids</taxon>
        <taxon>Asterales</taxon>
        <taxon>Asteraceae</taxon>
        <taxon>Asteroideae</taxon>
        <taxon>Anthemideae</taxon>
        <taxon>Anthemidinae</taxon>
        <taxon>Tanacetum</taxon>
    </lineage>
</organism>